<dbReference type="Pfam" id="PF02515">
    <property type="entry name" value="CoA_transf_3"/>
    <property type="match status" value="1"/>
</dbReference>
<evidence type="ECO:0000313" key="1">
    <source>
        <dbReference type="EMBL" id="MBS7528349.1"/>
    </source>
</evidence>
<dbReference type="InterPro" id="IPR050509">
    <property type="entry name" value="CoA-transferase_III"/>
</dbReference>
<dbReference type="SUPFAM" id="SSF89796">
    <property type="entry name" value="CoA-transferase family III (CaiB/BaiF)"/>
    <property type="match status" value="1"/>
</dbReference>
<reference evidence="1 2" key="1">
    <citation type="submission" date="2021-05" db="EMBL/GenBank/DDBJ databases">
        <title>Fusibacter ferrireducens sp. nov., an anaerobic, sulfur- and Fe-reducing bacterium isolated from the mangrove sediment.</title>
        <authorList>
            <person name="Qiu D."/>
        </authorList>
    </citation>
    <scope>NUCLEOTIDE SEQUENCE [LARGE SCALE GENOMIC DNA]</scope>
    <source>
        <strain evidence="1 2">DSM 12116</strain>
    </source>
</reference>
<dbReference type="PANTHER" id="PTHR48228:SF2">
    <property type="entry name" value="E-CINNAMOYL-COA:R-PHENYLLACTATE COA TRANSFERASE LARGE SUBUNIT"/>
    <property type="match status" value="1"/>
</dbReference>
<gene>
    <name evidence="1" type="ORF">KHM83_16795</name>
</gene>
<dbReference type="EMBL" id="JAHBCL010000037">
    <property type="protein sequence ID" value="MBS7528349.1"/>
    <property type="molecule type" value="Genomic_DNA"/>
</dbReference>
<comment type="caution">
    <text evidence="1">The sequence shown here is derived from an EMBL/GenBank/DDBJ whole genome shotgun (WGS) entry which is preliminary data.</text>
</comment>
<dbReference type="GO" id="GO:0016740">
    <property type="term" value="F:transferase activity"/>
    <property type="evidence" value="ECO:0007669"/>
    <property type="project" value="UniProtKB-KW"/>
</dbReference>
<dbReference type="InterPro" id="IPR023606">
    <property type="entry name" value="CoA-Trfase_III_dom_1_sf"/>
</dbReference>
<evidence type="ECO:0000313" key="2">
    <source>
        <dbReference type="Proteomes" id="UP000746471"/>
    </source>
</evidence>
<accession>A0ABS5PV52</accession>
<dbReference type="Gene3D" id="3.40.50.10540">
    <property type="entry name" value="Crotonobetainyl-coa:carnitine coa-transferase, domain 1"/>
    <property type="match status" value="1"/>
</dbReference>
<protein>
    <submittedName>
        <fullName evidence="1">CoA transferase</fullName>
    </submittedName>
</protein>
<dbReference type="Proteomes" id="UP000746471">
    <property type="component" value="Unassembled WGS sequence"/>
</dbReference>
<proteinExistence type="predicted"/>
<dbReference type="RefSeq" id="WP_213238208.1">
    <property type="nucleotide sequence ID" value="NZ_JAHBCL010000037.1"/>
</dbReference>
<dbReference type="InterPro" id="IPR003673">
    <property type="entry name" value="CoA-Trfase_fam_III"/>
</dbReference>
<organism evidence="1 2">
    <name type="scientific">Fusibacter paucivorans</name>
    <dbReference type="NCBI Taxonomy" id="76009"/>
    <lineage>
        <taxon>Bacteria</taxon>
        <taxon>Bacillati</taxon>
        <taxon>Bacillota</taxon>
        <taxon>Clostridia</taxon>
        <taxon>Eubacteriales</taxon>
        <taxon>Eubacteriales Family XII. Incertae Sedis</taxon>
        <taxon>Fusibacter</taxon>
    </lineage>
</organism>
<dbReference type="PANTHER" id="PTHR48228">
    <property type="entry name" value="SUCCINYL-COA--D-CITRAMALATE COA-TRANSFERASE"/>
    <property type="match status" value="1"/>
</dbReference>
<keyword evidence="2" id="KW-1185">Reference proteome</keyword>
<keyword evidence="1" id="KW-0808">Transferase</keyword>
<sequence>MQNTKLLSGLRVVEMATFIAGPSCARILGDWGAEVIKVEPPRGDIYRFTGGLVQDDENPVFALENSNKRFIAIDMKKPEGVQAVYKLLSTADILITNYRREALEKLNLTYEALSKEFPELIYAHIQGYGDKGPLKDKPGFDTTAFFARGGLLAGLSQEGNGIPNIGPAVGDHTLGMYMVSGILAALYKRQETGKGELVKSGLYQAAIYTISSLLTLSQIGIEFPQNRNKPTSPINNSYPCKDGKWLLLAGVDWMVYYQRLFALVGLDDLINNEDYANPLAGLVYSEEITAKIEALMLTKDRKEWVEIFEEADFPHEIVMEITEILDDQQAWDNNYLTKFNYKTGNTGIFANAPVHFEGQSVPEFTHPARVGGQTKEIFTELGYTEAEIEALSDSGCILI</sequence>
<dbReference type="Gene3D" id="3.30.1540.10">
    <property type="entry name" value="formyl-coa transferase, domain 3"/>
    <property type="match status" value="1"/>
</dbReference>
<dbReference type="InterPro" id="IPR044855">
    <property type="entry name" value="CoA-Trfase_III_dom3_sf"/>
</dbReference>
<name>A0ABS5PV52_9FIRM</name>